<evidence type="ECO:0000313" key="2">
    <source>
        <dbReference type="Proteomes" id="UP000886501"/>
    </source>
</evidence>
<dbReference type="Proteomes" id="UP000886501">
    <property type="component" value="Unassembled WGS sequence"/>
</dbReference>
<evidence type="ECO:0000313" key="1">
    <source>
        <dbReference type="EMBL" id="KAF9643030.1"/>
    </source>
</evidence>
<reference evidence="1" key="1">
    <citation type="submission" date="2019-10" db="EMBL/GenBank/DDBJ databases">
        <authorList>
            <consortium name="DOE Joint Genome Institute"/>
            <person name="Kuo A."/>
            <person name="Miyauchi S."/>
            <person name="Kiss E."/>
            <person name="Drula E."/>
            <person name="Kohler A."/>
            <person name="Sanchez-Garcia M."/>
            <person name="Andreopoulos B."/>
            <person name="Barry K.W."/>
            <person name="Bonito G."/>
            <person name="Buee M."/>
            <person name="Carver A."/>
            <person name="Chen C."/>
            <person name="Cichocki N."/>
            <person name="Clum A."/>
            <person name="Culley D."/>
            <person name="Crous P.W."/>
            <person name="Fauchery L."/>
            <person name="Girlanda M."/>
            <person name="Hayes R."/>
            <person name="Keri Z."/>
            <person name="Labutti K."/>
            <person name="Lipzen A."/>
            <person name="Lombard V."/>
            <person name="Magnuson J."/>
            <person name="Maillard F."/>
            <person name="Morin E."/>
            <person name="Murat C."/>
            <person name="Nolan M."/>
            <person name="Ohm R."/>
            <person name="Pangilinan J."/>
            <person name="Pereira M."/>
            <person name="Perotto S."/>
            <person name="Peter M."/>
            <person name="Riley R."/>
            <person name="Sitrit Y."/>
            <person name="Stielow B."/>
            <person name="Szollosi G."/>
            <person name="Zifcakova L."/>
            <person name="Stursova M."/>
            <person name="Spatafora J.W."/>
            <person name="Tedersoo L."/>
            <person name="Vaario L.-M."/>
            <person name="Yamada A."/>
            <person name="Yan M."/>
            <person name="Wang P."/>
            <person name="Xu J."/>
            <person name="Bruns T."/>
            <person name="Baldrian P."/>
            <person name="Vilgalys R."/>
            <person name="Henrissat B."/>
            <person name="Grigoriev I.V."/>
            <person name="Hibbett D."/>
            <person name="Nagy L.G."/>
            <person name="Martin F.M."/>
        </authorList>
    </citation>
    <scope>NUCLEOTIDE SEQUENCE</scope>
    <source>
        <strain evidence="1">P2</strain>
    </source>
</reference>
<organism evidence="1 2">
    <name type="scientific">Thelephora ganbajun</name>
    <name type="common">Ganba fungus</name>
    <dbReference type="NCBI Taxonomy" id="370292"/>
    <lineage>
        <taxon>Eukaryota</taxon>
        <taxon>Fungi</taxon>
        <taxon>Dikarya</taxon>
        <taxon>Basidiomycota</taxon>
        <taxon>Agaricomycotina</taxon>
        <taxon>Agaricomycetes</taxon>
        <taxon>Thelephorales</taxon>
        <taxon>Thelephoraceae</taxon>
        <taxon>Thelephora</taxon>
    </lineage>
</organism>
<sequence length="742" mass="82838">MYLPSSPALQRLHRLDASSLDFGDQLSNVLYGQEYQQCVPNLQGDDPVWLVDYLDKALDGLDPSTPASRKCLRELRNICGNMGILPTSYMLSADHLDIGSYPLDSGGYGDVYLGVLGGSKVYVKRVRVYVAEGPQKVTKIFCKEAVMWKHLKHPNIVPLLGVTITPLQLISTWMSGGNLPEYIRAHPDADRLEFLSDVAKGLCYLHSYNAIHGDIKGSNILVDDSGHGRISDFGLATITKDVGSTQSTSYHHGLAPRWTAPEVLDEGTYSKAADVFSFAMLMIEVFTGAVPFSDSSSFMAVLALMQGKRPPRPTHPAVTEDLWTLMQRCWDHDPRSRPEISVVLQTLLASDPPTWKRLIGHRSSTDERISLLTSIFSDRNEVEMVRHLSRDDAQAFVDVIDETLDKLPQQIHRKCIRYLRTICGRQALLPISLQIPLCYDPMAIPECSGGFADVWKGRHDGREVAAKALRAHSMNKLDQIRKRFCREVVTWRTLHHPNVLPLIGVTTTEKRFVMVSEWVDNGNVNEFLKSSRTDVDRLELLREVTTGLIYMHDKGVVHGDLKGANIMIDKDGHACLAEFGLITLIPDQSTFVSSCIESGTLPWMSPELLDPESFGLKERRPTRESDCYALGMVIYEILSGRVPFATYGPFGTLTKILRGERPERPRGEGETLFTDGIWEVVELYWKREPGDRASAKDVLQHLGGILSPSRPSSPNMGVDPEPDSDDQSDPTPSDSQTVNRAW</sequence>
<comment type="caution">
    <text evidence="1">The sequence shown here is derived from an EMBL/GenBank/DDBJ whole genome shotgun (WGS) entry which is preliminary data.</text>
</comment>
<name>A0ACB6Z009_THEGA</name>
<protein>
    <submittedName>
        <fullName evidence="1">Kinase-like protein</fullName>
    </submittedName>
</protein>
<gene>
    <name evidence="1" type="ORF">BDM02DRAFT_3264259</name>
</gene>
<proteinExistence type="predicted"/>
<dbReference type="EMBL" id="MU118297">
    <property type="protein sequence ID" value="KAF9643030.1"/>
    <property type="molecule type" value="Genomic_DNA"/>
</dbReference>
<keyword evidence="2" id="KW-1185">Reference proteome</keyword>
<accession>A0ACB6Z009</accession>
<reference evidence="1" key="2">
    <citation type="journal article" date="2020" name="Nat. Commun.">
        <title>Large-scale genome sequencing of mycorrhizal fungi provides insights into the early evolution of symbiotic traits.</title>
        <authorList>
            <person name="Miyauchi S."/>
            <person name="Kiss E."/>
            <person name="Kuo A."/>
            <person name="Drula E."/>
            <person name="Kohler A."/>
            <person name="Sanchez-Garcia M."/>
            <person name="Morin E."/>
            <person name="Andreopoulos B."/>
            <person name="Barry K.W."/>
            <person name="Bonito G."/>
            <person name="Buee M."/>
            <person name="Carver A."/>
            <person name="Chen C."/>
            <person name="Cichocki N."/>
            <person name="Clum A."/>
            <person name="Culley D."/>
            <person name="Crous P.W."/>
            <person name="Fauchery L."/>
            <person name="Girlanda M."/>
            <person name="Hayes R.D."/>
            <person name="Keri Z."/>
            <person name="LaButti K."/>
            <person name="Lipzen A."/>
            <person name="Lombard V."/>
            <person name="Magnuson J."/>
            <person name="Maillard F."/>
            <person name="Murat C."/>
            <person name="Nolan M."/>
            <person name="Ohm R.A."/>
            <person name="Pangilinan J."/>
            <person name="Pereira M.F."/>
            <person name="Perotto S."/>
            <person name="Peter M."/>
            <person name="Pfister S."/>
            <person name="Riley R."/>
            <person name="Sitrit Y."/>
            <person name="Stielow J.B."/>
            <person name="Szollosi G."/>
            <person name="Zifcakova L."/>
            <person name="Stursova M."/>
            <person name="Spatafora J.W."/>
            <person name="Tedersoo L."/>
            <person name="Vaario L.M."/>
            <person name="Yamada A."/>
            <person name="Yan M."/>
            <person name="Wang P."/>
            <person name="Xu J."/>
            <person name="Bruns T."/>
            <person name="Baldrian P."/>
            <person name="Vilgalys R."/>
            <person name="Dunand C."/>
            <person name="Henrissat B."/>
            <person name="Grigoriev I.V."/>
            <person name="Hibbett D."/>
            <person name="Nagy L.G."/>
            <person name="Martin F.M."/>
        </authorList>
    </citation>
    <scope>NUCLEOTIDE SEQUENCE</scope>
    <source>
        <strain evidence="1">P2</strain>
    </source>
</reference>